<evidence type="ECO:0000313" key="1">
    <source>
        <dbReference type="EMBL" id="OJJ71909.1"/>
    </source>
</evidence>
<dbReference type="RefSeq" id="XP_067479157.1">
    <property type="nucleotide sequence ID" value="XM_067627847.1"/>
</dbReference>
<dbReference type="VEuPathDB" id="FungiDB:ASPBRDRAFT_580777"/>
<evidence type="ECO:0000313" key="2">
    <source>
        <dbReference type="Proteomes" id="UP000184499"/>
    </source>
</evidence>
<protein>
    <submittedName>
        <fullName evidence="1">Uncharacterized protein</fullName>
    </submittedName>
</protein>
<gene>
    <name evidence="1" type="ORF">ASPBRDRAFT_580777</name>
</gene>
<reference evidence="2" key="1">
    <citation type="journal article" date="2017" name="Genome Biol.">
        <title>Comparative genomics reveals high biological diversity and specific adaptations in the industrially and medically important fungal genus Aspergillus.</title>
        <authorList>
            <person name="de Vries R.P."/>
            <person name="Riley R."/>
            <person name="Wiebenga A."/>
            <person name="Aguilar-Osorio G."/>
            <person name="Amillis S."/>
            <person name="Uchima C.A."/>
            <person name="Anderluh G."/>
            <person name="Asadollahi M."/>
            <person name="Askin M."/>
            <person name="Barry K."/>
            <person name="Battaglia E."/>
            <person name="Bayram O."/>
            <person name="Benocci T."/>
            <person name="Braus-Stromeyer S.A."/>
            <person name="Caldana C."/>
            <person name="Canovas D."/>
            <person name="Cerqueira G.C."/>
            <person name="Chen F."/>
            <person name="Chen W."/>
            <person name="Choi C."/>
            <person name="Clum A."/>
            <person name="Dos Santos R.A."/>
            <person name="Damasio A.R."/>
            <person name="Diallinas G."/>
            <person name="Emri T."/>
            <person name="Fekete E."/>
            <person name="Flipphi M."/>
            <person name="Freyberg S."/>
            <person name="Gallo A."/>
            <person name="Gournas C."/>
            <person name="Habgood R."/>
            <person name="Hainaut M."/>
            <person name="Harispe M.L."/>
            <person name="Henrissat B."/>
            <person name="Hilden K.S."/>
            <person name="Hope R."/>
            <person name="Hossain A."/>
            <person name="Karabika E."/>
            <person name="Karaffa L."/>
            <person name="Karanyi Z."/>
            <person name="Krasevec N."/>
            <person name="Kuo A."/>
            <person name="Kusch H."/>
            <person name="LaButti K."/>
            <person name="Lagendijk E.L."/>
            <person name="Lapidus A."/>
            <person name="Levasseur A."/>
            <person name="Lindquist E."/>
            <person name="Lipzen A."/>
            <person name="Logrieco A.F."/>
            <person name="MacCabe A."/>
            <person name="Maekelae M.R."/>
            <person name="Malavazi I."/>
            <person name="Melin P."/>
            <person name="Meyer V."/>
            <person name="Mielnichuk N."/>
            <person name="Miskei M."/>
            <person name="Molnar A.P."/>
            <person name="Mule G."/>
            <person name="Ngan C.Y."/>
            <person name="Orejas M."/>
            <person name="Orosz E."/>
            <person name="Ouedraogo J.P."/>
            <person name="Overkamp K.M."/>
            <person name="Park H.-S."/>
            <person name="Perrone G."/>
            <person name="Piumi F."/>
            <person name="Punt P.J."/>
            <person name="Ram A.F."/>
            <person name="Ramon A."/>
            <person name="Rauscher S."/>
            <person name="Record E."/>
            <person name="Riano-Pachon D.M."/>
            <person name="Robert V."/>
            <person name="Roehrig J."/>
            <person name="Ruller R."/>
            <person name="Salamov A."/>
            <person name="Salih N.S."/>
            <person name="Samson R.A."/>
            <person name="Sandor E."/>
            <person name="Sanguinetti M."/>
            <person name="Schuetze T."/>
            <person name="Sepcic K."/>
            <person name="Shelest E."/>
            <person name="Sherlock G."/>
            <person name="Sophianopoulou V."/>
            <person name="Squina F.M."/>
            <person name="Sun H."/>
            <person name="Susca A."/>
            <person name="Todd R.B."/>
            <person name="Tsang A."/>
            <person name="Unkles S.E."/>
            <person name="van de Wiele N."/>
            <person name="van Rossen-Uffink D."/>
            <person name="Oliveira J.V."/>
            <person name="Vesth T.C."/>
            <person name="Visser J."/>
            <person name="Yu J.-H."/>
            <person name="Zhou M."/>
            <person name="Andersen M.R."/>
            <person name="Archer D.B."/>
            <person name="Baker S.E."/>
            <person name="Benoit I."/>
            <person name="Brakhage A.A."/>
            <person name="Braus G.H."/>
            <person name="Fischer R."/>
            <person name="Frisvad J.C."/>
            <person name="Goldman G.H."/>
            <person name="Houbraken J."/>
            <person name="Oakley B."/>
            <person name="Pocsi I."/>
            <person name="Scazzocchio C."/>
            <person name="Seiboth B."/>
            <person name="vanKuyk P.A."/>
            <person name="Wortman J."/>
            <person name="Dyer P.S."/>
            <person name="Grigoriev I.V."/>
        </authorList>
    </citation>
    <scope>NUCLEOTIDE SEQUENCE [LARGE SCALE GENOMIC DNA]</scope>
    <source>
        <strain evidence="2">CBS 101740 / IMI 381727 / IBT 21946</strain>
    </source>
</reference>
<sequence length="93" mass="10832">MFRVPLFPFPLPTHIERTLIMSCTLCCSLHSSFFFYLACCLHLFHLNPGGVLKVKPHFCLLSFYFLFSHYVAIPKEQNFQAPPIPHVRFETPC</sequence>
<dbReference type="Proteomes" id="UP000184499">
    <property type="component" value="Unassembled WGS sequence"/>
</dbReference>
<dbReference type="AlphaFoldDB" id="A0A1L9UK01"/>
<dbReference type="GeneID" id="93580335"/>
<accession>A0A1L9UK01</accession>
<name>A0A1L9UK01_ASPBC</name>
<dbReference type="EMBL" id="KV878684">
    <property type="protein sequence ID" value="OJJ71909.1"/>
    <property type="molecule type" value="Genomic_DNA"/>
</dbReference>
<organism evidence="1 2">
    <name type="scientific">Aspergillus brasiliensis (strain CBS 101740 / IMI 381727 / IBT 21946)</name>
    <dbReference type="NCBI Taxonomy" id="767769"/>
    <lineage>
        <taxon>Eukaryota</taxon>
        <taxon>Fungi</taxon>
        <taxon>Dikarya</taxon>
        <taxon>Ascomycota</taxon>
        <taxon>Pezizomycotina</taxon>
        <taxon>Eurotiomycetes</taxon>
        <taxon>Eurotiomycetidae</taxon>
        <taxon>Eurotiales</taxon>
        <taxon>Aspergillaceae</taxon>
        <taxon>Aspergillus</taxon>
        <taxon>Aspergillus subgen. Circumdati</taxon>
    </lineage>
</organism>
<proteinExistence type="predicted"/>
<keyword evidence="2" id="KW-1185">Reference proteome</keyword>